<dbReference type="Gene3D" id="3.30.1380.20">
    <property type="entry name" value="Trafficking protein particle complex subunit 3"/>
    <property type="match status" value="1"/>
</dbReference>
<dbReference type="InterPro" id="IPR019642">
    <property type="entry name" value="DUF2507"/>
</dbReference>
<organism evidence="1 3">
    <name type="scientific">Terribacillus saccharophilus</name>
    <dbReference type="NCBI Taxonomy" id="361277"/>
    <lineage>
        <taxon>Bacteria</taxon>
        <taxon>Bacillati</taxon>
        <taxon>Bacillota</taxon>
        <taxon>Bacilli</taxon>
        <taxon>Bacillales</taxon>
        <taxon>Bacillaceae</taxon>
        <taxon>Terribacillus</taxon>
    </lineage>
</organism>
<evidence type="ECO:0000313" key="2">
    <source>
        <dbReference type="EMBL" id="SEM46494.1"/>
    </source>
</evidence>
<protein>
    <recommendedName>
        <fullName evidence="5">DUF2507 domain-containing protein</fullName>
    </recommendedName>
</protein>
<proteinExistence type="predicted"/>
<evidence type="ECO:0008006" key="5">
    <source>
        <dbReference type="Google" id="ProtNLM"/>
    </source>
</evidence>
<evidence type="ECO:0000313" key="1">
    <source>
        <dbReference type="EMBL" id="AIF67040.1"/>
    </source>
</evidence>
<dbReference type="Proteomes" id="UP000199735">
    <property type="component" value="Unassembled WGS sequence"/>
</dbReference>
<accession>A0AAX2E8Y9</accession>
<dbReference type="RefSeq" id="WP_038562064.1">
    <property type="nucleotide sequence ID" value="NZ_CP008876.1"/>
</dbReference>
<reference evidence="1 3" key="1">
    <citation type="submission" date="2014-07" db="EMBL/GenBank/DDBJ databases">
        <title>Complete genome sequence of a moderately halophilic bacterium Terribacillus aidingensis MP602, isolated from Cryptomeria fortunei in Tianmu mountain in China.</title>
        <authorList>
            <person name="Wang Y."/>
            <person name="Lu P."/>
            <person name="Zhang L."/>
        </authorList>
    </citation>
    <scope>NUCLEOTIDE SEQUENCE [LARGE SCALE GENOMIC DNA]</scope>
    <source>
        <strain evidence="1 3">MP602</strain>
    </source>
</reference>
<dbReference type="HOGENOM" id="CLU_099404_0_0_9"/>
<sequence>MQKKMQEFDKDYMEQLITHGAGHDILRFVSLPDLLGENASSILYVMGKKLARKVNPTSMEQVEDFFIQMGWGNLSLIKQKRHEMTFELSGAPVVHRWNVGVGQEYRMEAGFLAASIEQIKELACECVDENVPKKEHVQFNVYFAKED</sequence>
<name>A0A075LJW7_9BACI</name>
<dbReference type="AlphaFoldDB" id="A0A075LJW7"/>
<dbReference type="InterPro" id="IPR024096">
    <property type="entry name" value="NO_sig/Golgi_transp_ligand-bd"/>
</dbReference>
<dbReference type="Proteomes" id="UP000027980">
    <property type="component" value="Chromosome"/>
</dbReference>
<dbReference type="GeneID" id="34220383"/>
<evidence type="ECO:0000313" key="4">
    <source>
        <dbReference type="Proteomes" id="UP000199735"/>
    </source>
</evidence>
<evidence type="ECO:0000313" key="3">
    <source>
        <dbReference type="Proteomes" id="UP000027980"/>
    </source>
</evidence>
<reference evidence="2 4" key="2">
    <citation type="submission" date="2016-10" db="EMBL/GenBank/DDBJ databases">
        <authorList>
            <person name="Varghese N."/>
            <person name="Submissions S."/>
        </authorList>
    </citation>
    <scope>NUCLEOTIDE SEQUENCE [LARGE SCALE GENOMIC DNA]</scope>
    <source>
        <strain evidence="2 4">DSM 21619</strain>
    </source>
</reference>
<dbReference type="OrthoDB" id="2965348at2"/>
<dbReference type="EMBL" id="FOCD01000001">
    <property type="protein sequence ID" value="SEM46494.1"/>
    <property type="molecule type" value="Genomic_DNA"/>
</dbReference>
<dbReference type="EMBL" id="CP008876">
    <property type="protein sequence ID" value="AIF67040.1"/>
    <property type="molecule type" value="Genomic_DNA"/>
</dbReference>
<gene>
    <name evidence="1" type="ORF">GZ22_10565</name>
    <name evidence="2" type="ORF">SAMN04489762_0131</name>
</gene>
<accession>A0A075LJW7</accession>
<dbReference type="KEGG" id="tap:GZ22_10565"/>
<dbReference type="Pfam" id="PF10702">
    <property type="entry name" value="DUF2507"/>
    <property type="match status" value="1"/>
</dbReference>
<dbReference type="SUPFAM" id="SSF111126">
    <property type="entry name" value="Ligand-binding domain in the NO signalling and Golgi transport"/>
    <property type="match status" value="1"/>
</dbReference>